<sequence length="155" mass="17243">MDEKNEYLTKEKFDELSRELQELKTTKRKQVAESLEYAKSLGDLSENAEYHEARELQANTEDRIAKLETMLKSAVIISLHHSEAVGIGSVVKLEKIKDGSKSKYKIVGSEEANLADGKLSIHSPLGSTMVGKKKGDEFKVTTPGGVVEYKITEIE</sequence>
<accession>A0A0G1P0S0</accession>
<evidence type="ECO:0000259" key="11">
    <source>
        <dbReference type="Pfam" id="PF03449"/>
    </source>
</evidence>
<dbReference type="InterPro" id="IPR023459">
    <property type="entry name" value="Tscrpt_elong_fac_GreA/B_fam"/>
</dbReference>
<evidence type="ECO:0000256" key="5">
    <source>
        <dbReference type="ARBA" id="ARBA00023163"/>
    </source>
</evidence>
<dbReference type="PANTHER" id="PTHR30437">
    <property type="entry name" value="TRANSCRIPTION ELONGATION FACTOR GREA"/>
    <property type="match status" value="1"/>
</dbReference>
<feature type="domain" description="Transcription elongation factor GreA/GreB C-terminal" evidence="10">
    <location>
        <begin position="83"/>
        <end position="155"/>
    </location>
</feature>
<dbReference type="FunFam" id="3.10.50.30:FF:000001">
    <property type="entry name" value="Transcription elongation factor GreA"/>
    <property type="match status" value="1"/>
</dbReference>
<dbReference type="InterPro" id="IPR018151">
    <property type="entry name" value="TF_GreA/GreB_CS"/>
</dbReference>
<dbReference type="EMBL" id="LCMA01000011">
    <property type="protein sequence ID" value="KKU26197.1"/>
    <property type="molecule type" value="Genomic_DNA"/>
</dbReference>
<evidence type="ECO:0000259" key="10">
    <source>
        <dbReference type="Pfam" id="PF01272"/>
    </source>
</evidence>
<keyword evidence="12" id="KW-0251">Elongation factor</keyword>
<reference evidence="12 13" key="1">
    <citation type="journal article" date="2015" name="Nature">
        <title>rRNA introns, odd ribosomes, and small enigmatic genomes across a large radiation of phyla.</title>
        <authorList>
            <person name="Brown C.T."/>
            <person name="Hug L.A."/>
            <person name="Thomas B.C."/>
            <person name="Sharon I."/>
            <person name="Castelle C.J."/>
            <person name="Singh A."/>
            <person name="Wilkins M.J."/>
            <person name="Williams K.H."/>
            <person name="Banfield J.F."/>
        </authorList>
    </citation>
    <scope>NUCLEOTIDE SEQUENCE [LARGE SCALE GENOMIC DNA]</scope>
</reference>
<keyword evidence="4 8" id="KW-0238">DNA-binding</keyword>
<dbReference type="PATRIC" id="fig|1619042.3.peg.404"/>
<comment type="similarity">
    <text evidence="1 8 9">Belongs to the GreA/GreB family.</text>
</comment>
<dbReference type="NCBIfam" id="NF001263">
    <property type="entry name" value="PRK00226.1-4"/>
    <property type="match status" value="1"/>
</dbReference>
<evidence type="ECO:0000256" key="8">
    <source>
        <dbReference type="HAMAP-Rule" id="MF_00105"/>
    </source>
</evidence>
<evidence type="ECO:0000256" key="9">
    <source>
        <dbReference type="RuleBase" id="RU000556"/>
    </source>
</evidence>
<dbReference type="GO" id="GO:0003746">
    <property type="term" value="F:translation elongation factor activity"/>
    <property type="evidence" value="ECO:0007669"/>
    <property type="project" value="UniProtKB-KW"/>
</dbReference>
<evidence type="ECO:0000256" key="3">
    <source>
        <dbReference type="ARBA" id="ARBA00023015"/>
    </source>
</evidence>
<dbReference type="Gene3D" id="1.10.287.180">
    <property type="entry name" value="Transcription elongation factor, GreA/GreB, N-terminal domain"/>
    <property type="match status" value="1"/>
</dbReference>
<dbReference type="InterPro" id="IPR028624">
    <property type="entry name" value="Tscrpt_elong_fac_GreA/B"/>
</dbReference>
<dbReference type="InterPro" id="IPR022691">
    <property type="entry name" value="Tscrpt_elong_fac_GreA/B_N"/>
</dbReference>
<dbReference type="FunFam" id="1.10.287.180:FF:000001">
    <property type="entry name" value="Transcription elongation factor GreA"/>
    <property type="match status" value="1"/>
</dbReference>
<dbReference type="PIRSF" id="PIRSF006092">
    <property type="entry name" value="GreA_GreB"/>
    <property type="match status" value="1"/>
</dbReference>
<organism evidence="12 13">
    <name type="scientific">Candidatus Magasanikbacteria bacterium GW2011_GWA2_46_17</name>
    <dbReference type="NCBI Taxonomy" id="1619042"/>
    <lineage>
        <taxon>Bacteria</taxon>
        <taxon>Candidatus Magasanikiibacteriota</taxon>
    </lineage>
</organism>
<dbReference type="GO" id="GO:0032784">
    <property type="term" value="P:regulation of DNA-templated transcription elongation"/>
    <property type="evidence" value="ECO:0007669"/>
    <property type="project" value="UniProtKB-UniRule"/>
</dbReference>
<dbReference type="Pfam" id="PF03449">
    <property type="entry name" value="GreA_GreB_N"/>
    <property type="match status" value="1"/>
</dbReference>
<dbReference type="NCBIfam" id="TIGR01462">
    <property type="entry name" value="greA"/>
    <property type="match status" value="1"/>
</dbReference>
<feature type="domain" description="Transcription elongation factor GreA/GreB N-terminal" evidence="11">
    <location>
        <begin position="7"/>
        <end position="76"/>
    </location>
</feature>
<comment type="caution">
    <text evidence="12">The sequence shown here is derived from an EMBL/GenBank/DDBJ whole genome shotgun (WGS) entry which is preliminary data.</text>
</comment>
<dbReference type="GO" id="GO:0003677">
    <property type="term" value="F:DNA binding"/>
    <property type="evidence" value="ECO:0007669"/>
    <property type="project" value="UniProtKB-UniRule"/>
</dbReference>
<evidence type="ECO:0000313" key="12">
    <source>
        <dbReference type="EMBL" id="KKU26197.1"/>
    </source>
</evidence>
<dbReference type="GO" id="GO:0006354">
    <property type="term" value="P:DNA-templated transcription elongation"/>
    <property type="evidence" value="ECO:0007669"/>
    <property type="project" value="TreeGrafter"/>
</dbReference>
<dbReference type="InterPro" id="IPR001437">
    <property type="entry name" value="Tscrpt_elong_fac_GreA/B_C"/>
</dbReference>
<dbReference type="Pfam" id="PF01272">
    <property type="entry name" value="GreA_GreB"/>
    <property type="match status" value="1"/>
</dbReference>
<evidence type="ECO:0000256" key="1">
    <source>
        <dbReference type="ARBA" id="ARBA00008213"/>
    </source>
</evidence>
<keyword evidence="8" id="KW-0175">Coiled coil</keyword>
<keyword evidence="12" id="KW-0648">Protein biosynthesis</keyword>
<dbReference type="PROSITE" id="PS00829">
    <property type="entry name" value="GREAB_1"/>
    <property type="match status" value="1"/>
</dbReference>
<evidence type="ECO:0000256" key="7">
    <source>
        <dbReference type="ARBA" id="ARBA00030776"/>
    </source>
</evidence>
<dbReference type="GO" id="GO:0070063">
    <property type="term" value="F:RNA polymerase binding"/>
    <property type="evidence" value="ECO:0007669"/>
    <property type="project" value="InterPro"/>
</dbReference>
<evidence type="ECO:0000256" key="2">
    <source>
        <dbReference type="ARBA" id="ARBA00013729"/>
    </source>
</evidence>
<dbReference type="HAMAP" id="MF_00105">
    <property type="entry name" value="GreA_GreB"/>
    <property type="match status" value="1"/>
</dbReference>
<gene>
    <name evidence="8" type="primary">greA</name>
    <name evidence="12" type="ORF">UX39_C0011G0011</name>
</gene>
<evidence type="ECO:0000256" key="6">
    <source>
        <dbReference type="ARBA" id="ARBA00024916"/>
    </source>
</evidence>
<comment type="function">
    <text evidence="6 8 9">Necessary for efficient RNA polymerase transcription elongation past template-encoded arresting sites. The arresting sites in DNA have the property of trapping a certain fraction of elongating RNA polymerases that pass through, resulting in locked ternary complexes. Cleavage of the nascent transcript by cleavage factors such as GreA or GreB allows the resumption of elongation from the new 3'terminus. GreA releases sequences of 2 to 3 nucleotides.</text>
</comment>
<evidence type="ECO:0000256" key="4">
    <source>
        <dbReference type="ARBA" id="ARBA00023125"/>
    </source>
</evidence>
<dbReference type="InterPro" id="IPR036805">
    <property type="entry name" value="Tscrpt_elong_fac_GreA/B_N_sf"/>
</dbReference>
<dbReference type="SUPFAM" id="SSF54534">
    <property type="entry name" value="FKBP-like"/>
    <property type="match status" value="1"/>
</dbReference>
<dbReference type="AlphaFoldDB" id="A0A0G1P0S0"/>
<dbReference type="InterPro" id="IPR036953">
    <property type="entry name" value="GreA/GreB_C_sf"/>
</dbReference>
<dbReference type="InterPro" id="IPR006359">
    <property type="entry name" value="Tscrpt_elong_fac_GreA"/>
</dbReference>
<dbReference type="PANTHER" id="PTHR30437:SF4">
    <property type="entry name" value="TRANSCRIPTION ELONGATION FACTOR GREA"/>
    <property type="match status" value="1"/>
</dbReference>
<protein>
    <recommendedName>
        <fullName evidence="2 8">Transcription elongation factor GreA</fullName>
    </recommendedName>
    <alternativeName>
        <fullName evidence="7 8">Transcript cleavage factor GreA</fullName>
    </alternativeName>
</protein>
<evidence type="ECO:0000313" key="13">
    <source>
        <dbReference type="Proteomes" id="UP000034175"/>
    </source>
</evidence>
<dbReference type="Gene3D" id="3.10.50.30">
    <property type="entry name" value="Transcription elongation factor, GreA/GreB, C-terminal domain"/>
    <property type="match status" value="1"/>
</dbReference>
<feature type="coiled-coil region" evidence="8">
    <location>
        <begin position="13"/>
        <end position="70"/>
    </location>
</feature>
<dbReference type="SUPFAM" id="SSF46557">
    <property type="entry name" value="GreA transcript cleavage protein, N-terminal domain"/>
    <property type="match status" value="1"/>
</dbReference>
<keyword evidence="3 8" id="KW-0805">Transcription regulation</keyword>
<name>A0A0G1P0S0_9BACT</name>
<keyword evidence="5 8" id="KW-0804">Transcription</keyword>
<dbReference type="Proteomes" id="UP000034175">
    <property type="component" value="Unassembled WGS sequence"/>
</dbReference>
<proteinExistence type="inferred from homology"/>